<sequence length="279" mass="30845">MSATSSELSVSCLKKRGKVYRHEPYAASLITPASPAEAALVCCHQRSPKSSASSYATSSPARSMLEAALPSTPVSAYPAHHAATNLAPPMPMAHPANTPVWVAFKYGRKPFVTTFQVCIGEMVIVEGDRGIDLGIVDDVCTTPLPEKVLLIIRRATAEDMAQHHNRTVEEEEALQTMRLLAAQVHCPTHVEDAMFQLDSKKITVIISRTSRSFVDFRRLQRALFDVYRCRIWFAYLDEIQETMSTDVTRPPRRGQRRCSASNEARDKKILPTASCTAAA</sequence>
<proteinExistence type="predicted"/>
<organism evidence="2 3">
    <name type="scientific">Leishmania tarentolae</name>
    <name type="common">Sauroleishmania tarentolae</name>
    <dbReference type="NCBI Taxonomy" id="5689"/>
    <lineage>
        <taxon>Eukaryota</taxon>
        <taxon>Discoba</taxon>
        <taxon>Euglenozoa</taxon>
        <taxon>Kinetoplastea</taxon>
        <taxon>Metakinetoplastina</taxon>
        <taxon>Trypanosomatida</taxon>
        <taxon>Trypanosomatidae</taxon>
        <taxon>Leishmaniinae</taxon>
        <taxon>Leishmania</taxon>
        <taxon>lizard Leishmania</taxon>
    </lineage>
</organism>
<name>A0A640KTE1_LEITA</name>
<evidence type="ECO:0000259" key="1">
    <source>
        <dbReference type="PROSITE" id="PS51411"/>
    </source>
</evidence>
<evidence type="ECO:0000313" key="2">
    <source>
        <dbReference type="EMBL" id="GET93020.1"/>
    </source>
</evidence>
<evidence type="ECO:0000313" key="3">
    <source>
        <dbReference type="Proteomes" id="UP000419144"/>
    </source>
</evidence>
<dbReference type="InterPro" id="IPR047767">
    <property type="entry name" value="PSP1-like"/>
</dbReference>
<keyword evidence="3" id="KW-1185">Reference proteome</keyword>
<dbReference type="PANTHER" id="PTHR43830:SF4">
    <property type="entry name" value="PSP1 C-TERMINAL DOMAIN-CONTAINING PROTEIN"/>
    <property type="match status" value="1"/>
</dbReference>
<accession>A0A640KTE1</accession>
<dbReference type="PROSITE" id="PS51411">
    <property type="entry name" value="PSP1_C"/>
    <property type="match status" value="1"/>
</dbReference>
<comment type="caution">
    <text evidence="2">The sequence shown here is derived from an EMBL/GenBank/DDBJ whole genome shotgun (WGS) entry which is preliminary data.</text>
</comment>
<dbReference type="PANTHER" id="PTHR43830">
    <property type="entry name" value="PROTEIN PSP1"/>
    <property type="match status" value="1"/>
</dbReference>
<dbReference type="Pfam" id="PF04468">
    <property type="entry name" value="PSP1"/>
    <property type="match status" value="1"/>
</dbReference>
<reference evidence="2" key="1">
    <citation type="submission" date="2019-11" db="EMBL/GenBank/DDBJ databases">
        <title>Leishmania tarentolae CDS.</title>
        <authorList>
            <person name="Goto Y."/>
            <person name="Yamagishi J."/>
        </authorList>
    </citation>
    <scope>NUCLEOTIDE SEQUENCE [LARGE SCALE GENOMIC DNA]</scope>
    <source>
        <strain evidence="2">Parrot Tar II</strain>
    </source>
</reference>
<dbReference type="AlphaFoldDB" id="A0A640KTE1"/>
<dbReference type="EMBL" id="BLBS01000056">
    <property type="protein sequence ID" value="GET93020.1"/>
    <property type="molecule type" value="Genomic_DNA"/>
</dbReference>
<dbReference type="InterPro" id="IPR007557">
    <property type="entry name" value="PSP1_C"/>
</dbReference>
<protein>
    <recommendedName>
        <fullName evidence="1">PSP1 C-terminal domain-containing protein</fullName>
    </recommendedName>
</protein>
<gene>
    <name evidence="2" type="ORF">LtaPh_3549700</name>
</gene>
<dbReference type="OrthoDB" id="271183at2759"/>
<feature type="domain" description="PSP1 C-terminal" evidence="1">
    <location>
        <begin position="149"/>
        <end position="236"/>
    </location>
</feature>
<dbReference type="GO" id="GO:0005737">
    <property type="term" value="C:cytoplasm"/>
    <property type="evidence" value="ECO:0007669"/>
    <property type="project" value="TreeGrafter"/>
</dbReference>
<dbReference type="VEuPathDB" id="TriTrypDB:LtaPh_3549700"/>
<dbReference type="Proteomes" id="UP000419144">
    <property type="component" value="Unassembled WGS sequence"/>
</dbReference>